<evidence type="ECO:0000313" key="2">
    <source>
        <dbReference type="Proteomes" id="UP000253606"/>
    </source>
</evidence>
<dbReference type="InterPro" id="IPR013784">
    <property type="entry name" value="Carb-bd-like_fold"/>
</dbReference>
<evidence type="ECO:0000313" key="1">
    <source>
        <dbReference type="EMBL" id="AXC09838.1"/>
    </source>
</evidence>
<evidence type="ECO:0008006" key="3">
    <source>
        <dbReference type="Google" id="ProtNLM"/>
    </source>
</evidence>
<dbReference type="KEGG" id="abas:ACPOL_0461"/>
<keyword evidence="2" id="KW-1185">Reference proteome</keyword>
<protein>
    <recommendedName>
        <fullName evidence="3">Carboxypeptidase regulatory-like domain-containing protein</fullName>
    </recommendedName>
</protein>
<dbReference type="Pfam" id="PF13620">
    <property type="entry name" value="CarboxypepD_reg"/>
    <property type="match status" value="1"/>
</dbReference>
<dbReference type="GO" id="GO:0030246">
    <property type="term" value="F:carbohydrate binding"/>
    <property type="evidence" value="ECO:0007669"/>
    <property type="project" value="InterPro"/>
</dbReference>
<dbReference type="EMBL" id="CP030840">
    <property type="protein sequence ID" value="AXC09838.1"/>
    <property type="molecule type" value="Genomic_DNA"/>
</dbReference>
<proteinExistence type="predicted"/>
<sequence length="500" mass="53178">MTGEPIYRALVQVGGEFATLTDHEGHFEFNDVTSPAIPAWAMKPGYFAENRFQRSSPGAQSNNDPVVVKLVPEAVISGTVTGQDGSPLEGIHVQLKTLTVSNGLNRWVQRQGTTTNSEGRFRFYELPAGKYALSTGFHLDGLPDSQTAVAYVPAQYPEAGGATEASAIVVAPGDHREATLSPNVEKLYPVTGTVSGYGESRNVSFHIETASGEEITPIVRFFAHTGEFRLMLPGGAYMVTATAYQQGMRGRGQLESTRAITVPEGPVSGVGFTLEPAANIPVDIELTTVNQPAEGSVQQPPSPNIALVNVDPHSPYSMLFAAPLHHGDSYEVPGGPGPRQFESVPPGRYTLFSTPDGGWYVASAYCGSVDLTREELVVTGGAAGCSIRIVLRNDSGSVHVSVRDPRADNGQPQSGAAVYLLPLGDFIRQEVQIPSNALSADSTMTGVAPGRYLAVALDHPQELAYHDLEALRRYAPLGQEVTVTPNGKADVEVNLVNGEP</sequence>
<dbReference type="Gene3D" id="2.60.40.1120">
    <property type="entry name" value="Carboxypeptidase-like, regulatory domain"/>
    <property type="match status" value="1"/>
</dbReference>
<gene>
    <name evidence="1" type="ORF">ACPOL_0461</name>
</gene>
<organism evidence="1 2">
    <name type="scientific">Acidisarcina polymorpha</name>
    <dbReference type="NCBI Taxonomy" id="2211140"/>
    <lineage>
        <taxon>Bacteria</taxon>
        <taxon>Pseudomonadati</taxon>
        <taxon>Acidobacteriota</taxon>
        <taxon>Terriglobia</taxon>
        <taxon>Terriglobales</taxon>
        <taxon>Acidobacteriaceae</taxon>
        <taxon>Acidisarcina</taxon>
    </lineage>
</organism>
<dbReference type="SUPFAM" id="SSF49452">
    <property type="entry name" value="Starch-binding domain-like"/>
    <property type="match status" value="1"/>
</dbReference>
<dbReference type="AlphaFoldDB" id="A0A2Z5FSM4"/>
<name>A0A2Z5FSM4_9BACT</name>
<reference evidence="1 2" key="1">
    <citation type="journal article" date="2018" name="Front. Microbiol.">
        <title>Hydrolytic Capabilities as a Key to Environmental Success: Chitinolytic and Cellulolytic Acidobacteria From Acidic Sub-arctic Soils and Boreal Peatlands.</title>
        <authorList>
            <person name="Belova S.E."/>
            <person name="Ravin N.V."/>
            <person name="Pankratov T.A."/>
            <person name="Rakitin A.L."/>
            <person name="Ivanova A.A."/>
            <person name="Beletsky A.V."/>
            <person name="Mardanov A.V."/>
            <person name="Sinninghe Damste J.S."/>
            <person name="Dedysh S.N."/>
        </authorList>
    </citation>
    <scope>NUCLEOTIDE SEQUENCE [LARGE SCALE GENOMIC DNA]</scope>
    <source>
        <strain evidence="1 2">SBC82</strain>
    </source>
</reference>
<dbReference type="Proteomes" id="UP000253606">
    <property type="component" value="Chromosome"/>
</dbReference>
<accession>A0A2Z5FSM4</accession>